<name>A0A3M5WA10_PSESX</name>
<comment type="caution">
    <text evidence="1">The sequence shown here is derived from an EMBL/GenBank/DDBJ whole genome shotgun (WGS) entry which is preliminary data.</text>
</comment>
<dbReference type="Proteomes" id="UP000280395">
    <property type="component" value="Unassembled WGS sequence"/>
</dbReference>
<proteinExistence type="predicted"/>
<dbReference type="EMBL" id="RBUA01000085">
    <property type="protein sequence ID" value="RMU66523.1"/>
    <property type="molecule type" value="Genomic_DNA"/>
</dbReference>
<sequence length="142" mass="15155">MVEMPASGSRKPKWLGKSKYSQMMVSPVISSSASSVCPSVARMNFDFAFVVAGLARNALRVSPTVPASHTAIWMLLRSSTPPAISDPLLLPARSRLRAVSLLPNAARKANGNSAVSKGWRASSDIADSISTAFMVYQCPDRS</sequence>
<organism evidence="1 2">
    <name type="scientific">Pseudomonas syringae pv. avii</name>
    <dbReference type="NCBI Taxonomy" id="663959"/>
    <lineage>
        <taxon>Bacteria</taxon>
        <taxon>Pseudomonadati</taxon>
        <taxon>Pseudomonadota</taxon>
        <taxon>Gammaproteobacteria</taxon>
        <taxon>Pseudomonadales</taxon>
        <taxon>Pseudomonadaceae</taxon>
        <taxon>Pseudomonas</taxon>
        <taxon>Pseudomonas syringae</taxon>
    </lineage>
</organism>
<accession>A0A3M5WA10</accession>
<evidence type="ECO:0000313" key="1">
    <source>
        <dbReference type="EMBL" id="RMU66523.1"/>
    </source>
</evidence>
<dbReference type="AlphaFoldDB" id="A0A3M5WA10"/>
<gene>
    <name evidence="1" type="ORF">ALP29_200361</name>
</gene>
<evidence type="ECO:0000313" key="2">
    <source>
        <dbReference type="Proteomes" id="UP000280395"/>
    </source>
</evidence>
<protein>
    <submittedName>
        <fullName evidence="1">Uncharacterized protein</fullName>
    </submittedName>
</protein>
<reference evidence="1 2" key="1">
    <citation type="submission" date="2018-08" db="EMBL/GenBank/DDBJ databases">
        <title>Recombination of ecologically and evolutionarily significant loci maintains genetic cohesion in the Pseudomonas syringae species complex.</title>
        <authorList>
            <person name="Dillon M."/>
            <person name="Thakur S."/>
            <person name="Almeida R.N.D."/>
            <person name="Weir B.S."/>
            <person name="Guttman D.S."/>
        </authorList>
    </citation>
    <scope>NUCLEOTIDE SEQUENCE [LARGE SCALE GENOMIC DNA]</scope>
    <source>
        <strain evidence="1 2">ICMP 14479</strain>
    </source>
</reference>